<keyword evidence="6" id="KW-0966">Cell projection</keyword>
<feature type="compositionally biased region" description="Polar residues" evidence="2">
    <location>
        <begin position="137"/>
        <end position="148"/>
    </location>
</feature>
<dbReference type="OrthoDB" id="5415077at2"/>
<organism evidence="6 7">
    <name type="scientific">Desulfobacter hydrogenophilus</name>
    <dbReference type="NCBI Taxonomy" id="2291"/>
    <lineage>
        <taxon>Bacteria</taxon>
        <taxon>Pseudomonadati</taxon>
        <taxon>Thermodesulfobacteriota</taxon>
        <taxon>Desulfobacteria</taxon>
        <taxon>Desulfobacterales</taxon>
        <taxon>Desulfobacteraceae</taxon>
        <taxon>Desulfobacter</taxon>
    </lineage>
</organism>
<dbReference type="Proteomes" id="UP000248798">
    <property type="component" value="Unassembled WGS sequence"/>
</dbReference>
<dbReference type="CDD" id="cd07185">
    <property type="entry name" value="OmpA_C-like"/>
    <property type="match status" value="1"/>
</dbReference>
<dbReference type="PANTHER" id="PTHR30329:SF21">
    <property type="entry name" value="LIPOPROTEIN YIAD-RELATED"/>
    <property type="match status" value="1"/>
</dbReference>
<dbReference type="InterPro" id="IPR006665">
    <property type="entry name" value="OmpA-like"/>
</dbReference>
<accession>A0A328FBB5</accession>
<dbReference type="InterPro" id="IPR036737">
    <property type="entry name" value="OmpA-like_sf"/>
</dbReference>
<keyword evidence="3" id="KW-0812">Transmembrane</keyword>
<dbReference type="InterPro" id="IPR050330">
    <property type="entry name" value="Bact_OuterMem_StrucFunc"/>
</dbReference>
<dbReference type="EMBL" id="QLNI01000020">
    <property type="protein sequence ID" value="RAM01931.1"/>
    <property type="molecule type" value="Genomic_DNA"/>
</dbReference>
<dbReference type="PROSITE" id="PS51123">
    <property type="entry name" value="OMPA_2"/>
    <property type="match status" value="1"/>
</dbReference>
<gene>
    <name evidence="6" type="ORF">DO021_10835</name>
    <name evidence="5" type="ORF">EYB58_22680</name>
</gene>
<evidence type="ECO:0000256" key="1">
    <source>
        <dbReference type="PROSITE-ProRule" id="PRU00473"/>
    </source>
</evidence>
<evidence type="ECO:0000313" key="6">
    <source>
        <dbReference type="EMBL" id="RAM01931.1"/>
    </source>
</evidence>
<keyword evidence="6" id="KW-0969">Cilium</keyword>
<dbReference type="Proteomes" id="UP000293902">
    <property type="component" value="Chromosome"/>
</dbReference>
<feature type="domain" description="OmpA-like" evidence="4">
    <location>
        <begin position="191"/>
        <end position="310"/>
    </location>
</feature>
<dbReference type="PANTHER" id="PTHR30329">
    <property type="entry name" value="STATOR ELEMENT OF FLAGELLAR MOTOR COMPLEX"/>
    <property type="match status" value="1"/>
</dbReference>
<evidence type="ECO:0000259" key="4">
    <source>
        <dbReference type="PROSITE" id="PS51123"/>
    </source>
</evidence>
<name>A0A328FBB5_9BACT</name>
<evidence type="ECO:0000313" key="5">
    <source>
        <dbReference type="EMBL" id="QBH15455.1"/>
    </source>
</evidence>
<evidence type="ECO:0000256" key="3">
    <source>
        <dbReference type="SAM" id="Phobius"/>
    </source>
</evidence>
<proteinExistence type="predicted"/>
<dbReference type="SUPFAM" id="SSF103088">
    <property type="entry name" value="OmpA-like"/>
    <property type="match status" value="1"/>
</dbReference>
<feature type="transmembrane region" description="Helical" evidence="3">
    <location>
        <begin position="12"/>
        <end position="29"/>
    </location>
</feature>
<evidence type="ECO:0000313" key="8">
    <source>
        <dbReference type="Proteomes" id="UP000293902"/>
    </source>
</evidence>
<keyword evidence="6" id="KW-0282">Flagellum</keyword>
<protein>
    <submittedName>
        <fullName evidence="6">Flagellar motor protein</fullName>
    </submittedName>
</protein>
<dbReference type="AlphaFoldDB" id="A0A328FBB5"/>
<feature type="region of interest" description="Disordered" evidence="2">
    <location>
        <begin position="137"/>
        <end position="159"/>
    </location>
</feature>
<dbReference type="RefSeq" id="WP_111956535.1">
    <property type="nucleotide sequence ID" value="NZ_CP036313.1"/>
</dbReference>
<keyword evidence="3" id="KW-1133">Transmembrane helix</keyword>
<reference evidence="5 8" key="2">
    <citation type="submission" date="2019-02" db="EMBL/GenBank/DDBJ databases">
        <title>Complete genome sequence of Desulfobacter hydrogenophilus AcRS1.</title>
        <authorList>
            <person name="Marietou A."/>
            <person name="Lund M.B."/>
            <person name="Marshall I.P.G."/>
            <person name="Schreiber L."/>
            <person name="Jorgensen B."/>
        </authorList>
    </citation>
    <scope>NUCLEOTIDE SEQUENCE [LARGE SCALE GENOMIC DNA]</scope>
    <source>
        <strain evidence="5 8">AcRS1</strain>
    </source>
</reference>
<dbReference type="Gene3D" id="3.30.1330.60">
    <property type="entry name" value="OmpA-like domain"/>
    <property type="match status" value="1"/>
</dbReference>
<keyword evidence="1 3" id="KW-0472">Membrane</keyword>
<dbReference type="Pfam" id="PF00691">
    <property type="entry name" value="OmpA"/>
    <property type="match status" value="1"/>
</dbReference>
<dbReference type="GO" id="GO:0016020">
    <property type="term" value="C:membrane"/>
    <property type="evidence" value="ECO:0007669"/>
    <property type="project" value="UniProtKB-UniRule"/>
</dbReference>
<keyword evidence="8" id="KW-1185">Reference proteome</keyword>
<sequence length="310" mass="34768">MGSYPLTSTFPGRVVFVLISLYIILFYCVNITNSAYQTLQLDPETYSIIELEGILGDYRTQVGVLNEQIHDTQKDLDWLILKINRISDSGRNIPKLLHDSVEVKEKKIYQLEAQKKRLAGAVAKYQNIYDIKKTPENKTTQIRVSPTPDTDRKNSVKGSGKLNVPAKFPDIEQAVKKAGLEDWIEIMAADGRCAKINNTLPILFSSGSAALAKEYQSFLKKLALFLKPYDVKVYVNGYADSDPIHTPKYPSNLELGASRAANVVHEMVKNGLKPDIFKIGSTGEYRFAAKIQSSKKIFQRRAQLMVVFSG</sequence>
<reference evidence="6 7" key="1">
    <citation type="submission" date="2018-06" db="EMBL/GenBank/DDBJ databases">
        <title>Complete Genome Sequence of Desulfobacter hydrogenophilus (DSM3380).</title>
        <authorList>
            <person name="Marietou A."/>
            <person name="Schreiber L."/>
            <person name="Marshall I."/>
            <person name="Jorgensen B."/>
        </authorList>
    </citation>
    <scope>NUCLEOTIDE SEQUENCE [LARGE SCALE GENOMIC DNA]</scope>
    <source>
        <strain evidence="6 7">DSM 3380</strain>
    </source>
</reference>
<evidence type="ECO:0000313" key="7">
    <source>
        <dbReference type="Proteomes" id="UP000248798"/>
    </source>
</evidence>
<evidence type="ECO:0000256" key="2">
    <source>
        <dbReference type="SAM" id="MobiDB-lite"/>
    </source>
</evidence>
<dbReference type="EMBL" id="CP036313">
    <property type="protein sequence ID" value="QBH15455.1"/>
    <property type="molecule type" value="Genomic_DNA"/>
</dbReference>